<keyword evidence="2" id="KW-1185">Reference proteome</keyword>
<evidence type="ECO:0000313" key="2">
    <source>
        <dbReference type="Proteomes" id="UP000799428"/>
    </source>
</evidence>
<reference evidence="1" key="1">
    <citation type="journal article" date="2020" name="Stud. Mycol.">
        <title>101 Dothideomycetes genomes: a test case for predicting lifestyles and emergence of pathogens.</title>
        <authorList>
            <person name="Haridas S."/>
            <person name="Albert R."/>
            <person name="Binder M."/>
            <person name="Bloem J."/>
            <person name="Labutti K."/>
            <person name="Salamov A."/>
            <person name="Andreopoulos B."/>
            <person name="Baker S."/>
            <person name="Barry K."/>
            <person name="Bills G."/>
            <person name="Bluhm B."/>
            <person name="Cannon C."/>
            <person name="Castanera R."/>
            <person name="Culley D."/>
            <person name="Daum C."/>
            <person name="Ezra D."/>
            <person name="Gonzalez J."/>
            <person name="Henrissat B."/>
            <person name="Kuo A."/>
            <person name="Liang C."/>
            <person name="Lipzen A."/>
            <person name="Lutzoni F."/>
            <person name="Magnuson J."/>
            <person name="Mondo S."/>
            <person name="Nolan M."/>
            <person name="Ohm R."/>
            <person name="Pangilinan J."/>
            <person name="Park H.-J."/>
            <person name="Ramirez L."/>
            <person name="Alfaro M."/>
            <person name="Sun H."/>
            <person name="Tritt A."/>
            <person name="Yoshinaga Y."/>
            <person name="Zwiers L.-H."/>
            <person name="Turgeon B."/>
            <person name="Goodwin S."/>
            <person name="Spatafora J."/>
            <person name="Crous P."/>
            <person name="Grigoriev I."/>
        </authorList>
    </citation>
    <scope>NUCLEOTIDE SEQUENCE</scope>
    <source>
        <strain evidence="1">CBS 279.74</strain>
    </source>
</reference>
<protein>
    <submittedName>
        <fullName evidence="1">Uncharacterized protein</fullName>
    </submittedName>
</protein>
<evidence type="ECO:0000313" key="1">
    <source>
        <dbReference type="EMBL" id="KAF2713682.1"/>
    </source>
</evidence>
<dbReference type="Proteomes" id="UP000799428">
    <property type="component" value="Unassembled WGS sequence"/>
</dbReference>
<accession>A0A6G1KMG7</accession>
<dbReference type="AlphaFoldDB" id="A0A6G1KMG7"/>
<sequence>MYAVLQNITSRPAPLHHTTCLPACPQACNASPQARKPANLICPQTSQAQGKSGPPIAGNSANCLLYIREQPRPAYLLHNTYHFQVHPPIHHPPSTPPYLPPPSPSLHTYLYIYPLPWISDLPLFSTTKDTYPTYTGTRIEYRVTTVTVE</sequence>
<name>A0A6G1KMG7_9PLEO</name>
<dbReference type="EMBL" id="MU005765">
    <property type="protein sequence ID" value="KAF2713682.1"/>
    <property type="molecule type" value="Genomic_DNA"/>
</dbReference>
<gene>
    <name evidence="1" type="ORF">K504DRAFT_144253</name>
</gene>
<proteinExistence type="predicted"/>
<organism evidence="1 2">
    <name type="scientific">Pleomassaria siparia CBS 279.74</name>
    <dbReference type="NCBI Taxonomy" id="1314801"/>
    <lineage>
        <taxon>Eukaryota</taxon>
        <taxon>Fungi</taxon>
        <taxon>Dikarya</taxon>
        <taxon>Ascomycota</taxon>
        <taxon>Pezizomycotina</taxon>
        <taxon>Dothideomycetes</taxon>
        <taxon>Pleosporomycetidae</taxon>
        <taxon>Pleosporales</taxon>
        <taxon>Pleomassariaceae</taxon>
        <taxon>Pleomassaria</taxon>
    </lineage>
</organism>